<dbReference type="Proteomes" id="UP000427373">
    <property type="component" value="Chromosome"/>
</dbReference>
<dbReference type="EMBL" id="JACHFY010000009">
    <property type="protein sequence ID" value="MBB5253955.1"/>
    <property type="molecule type" value="Genomic_DNA"/>
</dbReference>
<dbReference type="InterPro" id="IPR036409">
    <property type="entry name" value="Aldolase_II/adducin_N_sf"/>
</dbReference>
<feature type="domain" description="Thiamine-phosphate synthase ThiN" evidence="1">
    <location>
        <begin position="11"/>
        <end position="176"/>
    </location>
</feature>
<proteinExistence type="predicted"/>
<dbReference type="RefSeq" id="WP_156015317.1">
    <property type="nucleotide sequence ID" value="NZ_AP031374.1"/>
</dbReference>
<dbReference type="Proteomes" id="UP000582213">
    <property type="component" value="Unassembled WGS sequence"/>
</dbReference>
<dbReference type="EMBL" id="CP045484">
    <property type="protein sequence ID" value="QGR17842.1"/>
    <property type="molecule type" value="Genomic_DNA"/>
</dbReference>
<keyword evidence="3" id="KW-0808">Transferase</keyword>
<reference evidence="3 4" key="1">
    <citation type="submission" date="2019-10" db="EMBL/GenBank/DDBJ databases">
        <title>Genome Sequences from Six Type Strain Members of the Archaeal Family Sulfolobaceae: Acidianus ambivalens, Acidianus infernus, Metallosphaera prunae, Stygiolobus azoricus, Sulfolobus metallicus, and Sulfurisphaera ohwakuensis.</title>
        <authorList>
            <person name="Counts J.A."/>
            <person name="Kelly R.M."/>
        </authorList>
    </citation>
    <scope>NUCLEOTIDE SEQUENCE [LARGE SCALE GENOMIC DNA]</scope>
    <source>
        <strain evidence="3 4">TA-1</strain>
    </source>
</reference>
<dbReference type="GO" id="GO:0016301">
    <property type="term" value="F:kinase activity"/>
    <property type="evidence" value="ECO:0007669"/>
    <property type="project" value="UniProtKB-KW"/>
</dbReference>
<evidence type="ECO:0000259" key="1">
    <source>
        <dbReference type="Pfam" id="PF10120"/>
    </source>
</evidence>
<dbReference type="Gene3D" id="3.40.225.10">
    <property type="entry name" value="Class II aldolase/adducin N-terminal domain"/>
    <property type="match status" value="1"/>
</dbReference>
<keyword evidence="3" id="KW-0418">Kinase</keyword>
<protein>
    <submittedName>
        <fullName evidence="2 3">Phosphomethylpyrimidine kinase</fullName>
    </submittedName>
</protein>
<dbReference type="SUPFAM" id="SSF53639">
    <property type="entry name" value="AraD/HMP-PK domain-like"/>
    <property type="match status" value="1"/>
</dbReference>
<evidence type="ECO:0000313" key="3">
    <source>
        <dbReference type="EMBL" id="QGR17842.1"/>
    </source>
</evidence>
<name>A0A650CJ52_SULOH</name>
<evidence type="ECO:0000313" key="4">
    <source>
        <dbReference type="Proteomes" id="UP000427373"/>
    </source>
</evidence>
<gene>
    <name evidence="3" type="ORF">D1869_12150</name>
    <name evidence="2" type="ORF">HNQ62_001726</name>
</gene>
<keyword evidence="4" id="KW-1185">Reference proteome</keyword>
<organism evidence="3 4">
    <name type="scientific">Sulfurisphaera ohwakuensis</name>
    <dbReference type="NCBI Taxonomy" id="69656"/>
    <lineage>
        <taxon>Archaea</taxon>
        <taxon>Thermoproteota</taxon>
        <taxon>Thermoprotei</taxon>
        <taxon>Sulfolobales</taxon>
        <taxon>Sulfolobaceae</taxon>
        <taxon>Sulfurisphaera</taxon>
    </lineage>
</organism>
<evidence type="ECO:0000313" key="5">
    <source>
        <dbReference type="Proteomes" id="UP000582213"/>
    </source>
</evidence>
<reference evidence="2 5" key="2">
    <citation type="submission" date="2020-08" db="EMBL/GenBank/DDBJ databases">
        <title>Genomic Encyclopedia of Type Strains, Phase IV (KMG-IV): sequencing the most valuable type-strain genomes for metagenomic binning, comparative biology and taxonomic classification.</title>
        <authorList>
            <person name="Goeker M."/>
        </authorList>
    </citation>
    <scope>NUCLEOTIDE SEQUENCE [LARGE SCALE GENOMIC DNA]</scope>
    <source>
        <strain evidence="2 5">DSM 12421</strain>
    </source>
</reference>
<evidence type="ECO:0000313" key="2">
    <source>
        <dbReference type="EMBL" id="MBB5253955.1"/>
    </source>
</evidence>
<dbReference type="PANTHER" id="PTHR40730">
    <property type="entry name" value="TRANSCRIPTIONAL REGULATOR PROTEIN-LIKE PROTEIN"/>
    <property type="match status" value="1"/>
</dbReference>
<dbReference type="AlphaFoldDB" id="A0A650CJ52"/>
<dbReference type="InterPro" id="IPR019293">
    <property type="entry name" value="ThiN"/>
</dbReference>
<dbReference type="PANTHER" id="PTHR40730:SF5">
    <property type="entry name" value="HTH CRO_C1-TYPE DOMAIN-CONTAINING PROTEIN"/>
    <property type="match status" value="1"/>
</dbReference>
<dbReference type="KEGG" id="soh:D1869_12150"/>
<dbReference type="OrthoDB" id="26806at2157"/>
<accession>A0A650CJ52</accession>
<dbReference type="GeneID" id="95644494"/>
<dbReference type="Pfam" id="PF10120">
    <property type="entry name" value="ThiN"/>
    <property type="match status" value="1"/>
</dbReference>
<sequence length="183" mass="21020">MNEREEVLIKLKQAVDNFVSEDRAYLLIPEIRTNIGYAISDAKSANDVAAIPGRLTVAFNRVIYCLPPAFGASDHVARVILTAMSFDKKKRSSINLKYYKEIVEKLPREDTFIFNREEEPEESRKAEGHTMNFMMKKAYEELNKIPTYVVDLGGYGKEPTIFILEEDPLIVVRKALDLLRFLE</sequence>